<evidence type="ECO:0000313" key="5">
    <source>
        <dbReference type="EMBL" id="ORZ28999.1"/>
    </source>
</evidence>
<evidence type="ECO:0000256" key="3">
    <source>
        <dbReference type="SAM" id="MobiDB-lite"/>
    </source>
</evidence>
<evidence type="ECO:0000313" key="6">
    <source>
        <dbReference type="Proteomes" id="UP000193648"/>
    </source>
</evidence>
<dbReference type="EMBL" id="MCFF01000001">
    <property type="protein sequence ID" value="ORZ28999.1"/>
    <property type="molecule type" value="Genomic_DNA"/>
</dbReference>
<dbReference type="InterPro" id="IPR008929">
    <property type="entry name" value="Chondroitin_lyas"/>
</dbReference>
<dbReference type="AlphaFoldDB" id="A0A1Y2H367"/>
<sequence>MEKQRLKEEEDRERKDIEEVNNDKILFNNEDDDEEKEKRTPPQEGNNRHLVQQPQDNNKGVLQDDLPTEFDEAFLPTASKKLLEEKIGVKALDDYFKSRPHIKLERDAAVKYILGQANIAYRNNSIYSVVIKPKDKIPPSGDIHDYTSLARYFWKNPNTPSGLPYIRIDGKPNPDMDLVWDYRLLRKVFRDCYYMGQAYFWTGEERYAEKVVFRVKQWFLDEETYMNPNIKYGSLIFGNNLGRAQGVLDMFKVYGMFDALKAIEGSKAMHSEPTLIPRLQTWFKSYISWLDESFEANQEKNAKNNHGTYFSVQYVSILEFLGRNEDARALMEEAKEKRVGPQIRKDGAQPHETFRPISFFYSTFNLQGLMLLAIQASTYDVDLWHHRGPVIQSTIRITSKKSVTIESGGGTIEDAIRYLSEYAVRDPSEWPYFDSGTRNLKDVLKMAKMASVVYGQNHWQVPIENLEAKIDEEIPGEGTGGEGAGAGSGNTHSTTVDEGDPNSFICELGILSKGRLWHCYK</sequence>
<dbReference type="RefSeq" id="XP_021886672.1">
    <property type="nucleotide sequence ID" value="XM_022020481.1"/>
</dbReference>
<proteinExistence type="predicted"/>
<dbReference type="Gene3D" id="1.50.10.100">
    <property type="entry name" value="Chondroitin AC/alginate lyase"/>
    <property type="match status" value="1"/>
</dbReference>
<name>A0A1Y2H367_9FUNG</name>
<evidence type="ECO:0000259" key="4">
    <source>
        <dbReference type="Pfam" id="PF05426"/>
    </source>
</evidence>
<evidence type="ECO:0000256" key="2">
    <source>
        <dbReference type="ARBA" id="ARBA00023239"/>
    </source>
</evidence>
<feature type="region of interest" description="Disordered" evidence="3">
    <location>
        <begin position="473"/>
        <end position="498"/>
    </location>
</feature>
<evidence type="ECO:0000256" key="1">
    <source>
        <dbReference type="ARBA" id="ARBA00022729"/>
    </source>
</evidence>
<keyword evidence="2 5" id="KW-0456">Lyase</keyword>
<feature type="domain" description="Alginate lyase" evidence="4">
    <location>
        <begin position="134"/>
        <end position="391"/>
    </location>
</feature>
<gene>
    <name evidence="5" type="ORF">BCR41DRAFT_298138</name>
</gene>
<dbReference type="GO" id="GO:0016829">
    <property type="term" value="F:lyase activity"/>
    <property type="evidence" value="ECO:0007669"/>
    <property type="project" value="UniProtKB-KW"/>
</dbReference>
<reference evidence="5 6" key="1">
    <citation type="submission" date="2016-07" db="EMBL/GenBank/DDBJ databases">
        <title>Pervasive Adenine N6-methylation of Active Genes in Fungi.</title>
        <authorList>
            <consortium name="DOE Joint Genome Institute"/>
            <person name="Mondo S.J."/>
            <person name="Dannebaum R.O."/>
            <person name="Kuo R.C."/>
            <person name="Labutti K."/>
            <person name="Haridas S."/>
            <person name="Kuo A."/>
            <person name="Salamov A."/>
            <person name="Ahrendt S.R."/>
            <person name="Lipzen A."/>
            <person name="Sullivan W."/>
            <person name="Andreopoulos W.B."/>
            <person name="Clum A."/>
            <person name="Lindquist E."/>
            <person name="Daum C."/>
            <person name="Ramamoorthy G.K."/>
            <person name="Gryganskyi A."/>
            <person name="Culley D."/>
            <person name="Magnuson J.K."/>
            <person name="James T.Y."/>
            <person name="O'Malley M.A."/>
            <person name="Stajich J.E."/>
            <person name="Spatafora J.W."/>
            <person name="Visel A."/>
            <person name="Grigoriev I.V."/>
        </authorList>
    </citation>
    <scope>NUCLEOTIDE SEQUENCE [LARGE SCALE GENOMIC DNA]</scope>
    <source>
        <strain evidence="5 6">NRRL 3116</strain>
    </source>
</reference>
<protein>
    <submittedName>
        <fullName evidence="5">Alginate lyase-domain-containing protein</fullName>
    </submittedName>
</protein>
<dbReference type="GO" id="GO:0042597">
    <property type="term" value="C:periplasmic space"/>
    <property type="evidence" value="ECO:0007669"/>
    <property type="project" value="InterPro"/>
</dbReference>
<feature type="region of interest" description="Disordered" evidence="3">
    <location>
        <begin position="1"/>
        <end position="63"/>
    </location>
</feature>
<dbReference type="SUPFAM" id="SSF48230">
    <property type="entry name" value="Chondroitin AC/alginate lyase"/>
    <property type="match status" value="1"/>
</dbReference>
<dbReference type="Proteomes" id="UP000193648">
    <property type="component" value="Unassembled WGS sequence"/>
</dbReference>
<feature type="compositionally biased region" description="Basic and acidic residues" evidence="3">
    <location>
        <begin position="1"/>
        <end position="22"/>
    </location>
</feature>
<dbReference type="InParanoid" id="A0A1Y2H367"/>
<accession>A0A1Y2H367</accession>
<feature type="compositionally biased region" description="Gly residues" evidence="3">
    <location>
        <begin position="477"/>
        <end position="488"/>
    </location>
</feature>
<dbReference type="Pfam" id="PF05426">
    <property type="entry name" value="Alginate_lyase"/>
    <property type="match status" value="1"/>
</dbReference>
<comment type="caution">
    <text evidence="5">The sequence shown here is derived from an EMBL/GenBank/DDBJ whole genome shotgun (WGS) entry which is preliminary data.</text>
</comment>
<organism evidence="5 6">
    <name type="scientific">Lobosporangium transversale</name>
    <dbReference type="NCBI Taxonomy" id="64571"/>
    <lineage>
        <taxon>Eukaryota</taxon>
        <taxon>Fungi</taxon>
        <taxon>Fungi incertae sedis</taxon>
        <taxon>Mucoromycota</taxon>
        <taxon>Mortierellomycotina</taxon>
        <taxon>Mortierellomycetes</taxon>
        <taxon>Mortierellales</taxon>
        <taxon>Mortierellaceae</taxon>
        <taxon>Lobosporangium</taxon>
    </lineage>
</organism>
<dbReference type="STRING" id="64571.A0A1Y2H367"/>
<dbReference type="InterPro" id="IPR008397">
    <property type="entry name" value="Alginate_lyase_dom"/>
</dbReference>
<keyword evidence="6" id="KW-1185">Reference proteome</keyword>
<feature type="compositionally biased region" description="Polar residues" evidence="3">
    <location>
        <begin position="43"/>
        <end position="60"/>
    </location>
</feature>
<keyword evidence="1" id="KW-0732">Signal</keyword>
<dbReference type="GeneID" id="33562325"/>
<dbReference type="OrthoDB" id="63533at2759"/>